<dbReference type="EMBL" id="LWBO01000084">
    <property type="protein sequence ID" value="OQP39393.1"/>
    <property type="molecule type" value="Genomic_DNA"/>
</dbReference>
<accession>A0ABX3NMR6</accession>
<sequence>MKNYIPSIYDFDNQLFMDLGLTLSEMDSLIKKPSKFSFETVYQLSLLVDCDYKKLVNLVTNYTIKKQMKPPMKKK</sequence>
<evidence type="ECO:0000313" key="1">
    <source>
        <dbReference type="EMBL" id="OQP39393.1"/>
    </source>
</evidence>
<gene>
    <name evidence="1" type="ORF">A4D02_18965</name>
</gene>
<evidence type="ECO:0000313" key="2">
    <source>
        <dbReference type="Proteomes" id="UP000192277"/>
    </source>
</evidence>
<reference evidence="1 2" key="1">
    <citation type="submission" date="2016-04" db="EMBL/GenBank/DDBJ databases">
        <authorList>
            <person name="Chen L."/>
            <person name="Zhuang W."/>
            <person name="Wang G."/>
        </authorList>
    </citation>
    <scope>NUCLEOTIDE SEQUENCE [LARGE SCALE GENOMIC DNA]</scope>
    <source>
        <strain evidence="2">GR20</strain>
    </source>
</reference>
<comment type="caution">
    <text evidence="1">The sequence shown here is derived from an EMBL/GenBank/DDBJ whole genome shotgun (WGS) entry which is preliminary data.</text>
</comment>
<keyword evidence="2" id="KW-1185">Reference proteome</keyword>
<dbReference type="Proteomes" id="UP000192277">
    <property type="component" value="Unassembled WGS sequence"/>
</dbReference>
<proteinExistence type="predicted"/>
<organism evidence="1 2">
    <name type="scientific">Niastella koreensis</name>
    <dbReference type="NCBI Taxonomy" id="354356"/>
    <lineage>
        <taxon>Bacteria</taxon>
        <taxon>Pseudomonadati</taxon>
        <taxon>Bacteroidota</taxon>
        <taxon>Chitinophagia</taxon>
        <taxon>Chitinophagales</taxon>
        <taxon>Chitinophagaceae</taxon>
        <taxon>Niastella</taxon>
    </lineage>
</organism>
<name>A0ABX3NMR6_9BACT</name>
<protein>
    <submittedName>
        <fullName evidence="1">Uncharacterized protein</fullName>
    </submittedName>
</protein>